<dbReference type="EMBL" id="FUWZ01000008">
    <property type="protein sequence ID" value="SKA47316.1"/>
    <property type="molecule type" value="Genomic_DNA"/>
</dbReference>
<evidence type="ECO:0000313" key="2">
    <source>
        <dbReference type="EMBL" id="SKA47316.1"/>
    </source>
</evidence>
<reference evidence="3" key="1">
    <citation type="submission" date="2017-02" db="EMBL/GenBank/DDBJ databases">
        <authorList>
            <person name="Varghese N."/>
            <person name="Submissions S."/>
        </authorList>
    </citation>
    <scope>NUCLEOTIDE SEQUENCE [LARGE SCALE GENOMIC DNA]</scope>
    <source>
        <strain evidence="3">DSM 22224</strain>
    </source>
</reference>
<gene>
    <name evidence="2" type="ORF">SAMN04488128_108161</name>
</gene>
<evidence type="ECO:0000313" key="3">
    <source>
        <dbReference type="Proteomes" id="UP000190367"/>
    </source>
</evidence>
<dbReference type="InterPro" id="IPR025514">
    <property type="entry name" value="DUF4402"/>
</dbReference>
<dbReference type="Pfam" id="PF14352">
    <property type="entry name" value="DUF4402"/>
    <property type="match status" value="1"/>
</dbReference>
<feature type="chain" id="PRO_5012120275" description="DUF4402 domain-containing protein" evidence="1">
    <location>
        <begin position="29"/>
        <end position="160"/>
    </location>
</feature>
<dbReference type="AlphaFoldDB" id="A0A1T4U3P2"/>
<evidence type="ECO:0000256" key="1">
    <source>
        <dbReference type="SAM" id="SignalP"/>
    </source>
</evidence>
<evidence type="ECO:0008006" key="4">
    <source>
        <dbReference type="Google" id="ProtNLM"/>
    </source>
</evidence>
<feature type="signal peptide" evidence="1">
    <location>
        <begin position="1"/>
        <end position="28"/>
    </location>
</feature>
<organism evidence="2 3">
    <name type="scientific">Chitinophaga eiseniae</name>
    <dbReference type="NCBI Taxonomy" id="634771"/>
    <lineage>
        <taxon>Bacteria</taxon>
        <taxon>Pseudomonadati</taxon>
        <taxon>Bacteroidota</taxon>
        <taxon>Chitinophagia</taxon>
        <taxon>Chitinophagales</taxon>
        <taxon>Chitinophagaceae</taxon>
        <taxon>Chitinophaga</taxon>
    </lineage>
</organism>
<dbReference type="Proteomes" id="UP000190367">
    <property type="component" value="Unassembled WGS sequence"/>
</dbReference>
<sequence length="160" mass="16470">MCMHFVQHPAGWAATGILCLMYCLPAIAQVTPTIVQQLSFGTFCAGQSGGTISVNTDGATTTTGDVIPIGKGSMATPAVIELQAPVGSRISILETNSLLKGGNGNSLSLRIKASDPVMPFITKTARTSIHIGGTLTISKPGQTASGKYNGQVFITFLAGE</sequence>
<name>A0A1T4U3P2_9BACT</name>
<keyword evidence="1" id="KW-0732">Signal</keyword>
<dbReference type="STRING" id="634771.SAMN04488128_108161"/>
<proteinExistence type="predicted"/>
<accession>A0A1T4U3P2</accession>
<protein>
    <recommendedName>
        <fullName evidence="4">DUF4402 domain-containing protein</fullName>
    </recommendedName>
</protein>
<keyword evidence="3" id="KW-1185">Reference proteome</keyword>